<feature type="compositionally biased region" description="Pro residues" evidence="1">
    <location>
        <begin position="90"/>
        <end position="101"/>
    </location>
</feature>
<protein>
    <submittedName>
        <fullName evidence="2">Uncharacterized protein</fullName>
    </submittedName>
</protein>
<organism evidence="2">
    <name type="scientific">Arundo donax</name>
    <name type="common">Giant reed</name>
    <name type="synonym">Donax arundinaceus</name>
    <dbReference type="NCBI Taxonomy" id="35708"/>
    <lineage>
        <taxon>Eukaryota</taxon>
        <taxon>Viridiplantae</taxon>
        <taxon>Streptophyta</taxon>
        <taxon>Embryophyta</taxon>
        <taxon>Tracheophyta</taxon>
        <taxon>Spermatophyta</taxon>
        <taxon>Magnoliopsida</taxon>
        <taxon>Liliopsida</taxon>
        <taxon>Poales</taxon>
        <taxon>Poaceae</taxon>
        <taxon>PACMAD clade</taxon>
        <taxon>Arundinoideae</taxon>
        <taxon>Arundineae</taxon>
        <taxon>Arundo</taxon>
    </lineage>
</organism>
<feature type="compositionally biased region" description="Basic residues" evidence="1">
    <location>
        <begin position="109"/>
        <end position="120"/>
    </location>
</feature>
<reference evidence="2" key="1">
    <citation type="submission" date="2014-09" db="EMBL/GenBank/DDBJ databases">
        <authorList>
            <person name="Magalhaes I.L.F."/>
            <person name="Oliveira U."/>
            <person name="Santos F.R."/>
            <person name="Vidigal T.H.D.A."/>
            <person name="Brescovit A.D."/>
            <person name="Santos A.J."/>
        </authorList>
    </citation>
    <scope>NUCLEOTIDE SEQUENCE</scope>
    <source>
        <tissue evidence="2">Shoot tissue taken approximately 20 cm above the soil surface</tissue>
    </source>
</reference>
<name>A0A0A9EAR1_ARUDO</name>
<evidence type="ECO:0000256" key="1">
    <source>
        <dbReference type="SAM" id="MobiDB-lite"/>
    </source>
</evidence>
<dbReference type="AlphaFoldDB" id="A0A0A9EAR1"/>
<dbReference type="EMBL" id="GBRH01201802">
    <property type="protein sequence ID" value="JAD96093.1"/>
    <property type="molecule type" value="Transcribed_RNA"/>
</dbReference>
<evidence type="ECO:0000313" key="2">
    <source>
        <dbReference type="EMBL" id="JAD96093.1"/>
    </source>
</evidence>
<reference evidence="2" key="2">
    <citation type="journal article" date="2015" name="Data Brief">
        <title>Shoot transcriptome of the giant reed, Arundo donax.</title>
        <authorList>
            <person name="Barrero R.A."/>
            <person name="Guerrero F.D."/>
            <person name="Moolhuijzen P."/>
            <person name="Goolsby J.A."/>
            <person name="Tidwell J."/>
            <person name="Bellgard S.E."/>
            <person name="Bellgard M.I."/>
        </authorList>
    </citation>
    <scope>NUCLEOTIDE SEQUENCE</scope>
    <source>
        <tissue evidence="2">Shoot tissue taken approximately 20 cm above the soil surface</tissue>
    </source>
</reference>
<sequence>MILHLPSRVILSVVQHALCCRLTQLYHTSGPATLLIGPSKAAFPTRWSPPCRTRRRNPRASAAAERREPRPQPGPRRRSSQQCRARPDPTARPPAPAPPPVRRGLVPPHCRRVASRRGAR</sequence>
<accession>A0A0A9EAR1</accession>
<feature type="region of interest" description="Disordered" evidence="1">
    <location>
        <begin position="34"/>
        <end position="120"/>
    </location>
</feature>
<proteinExistence type="predicted"/>